<proteinExistence type="predicted"/>
<dbReference type="OrthoDB" id="5813706at2759"/>
<dbReference type="WBParaSite" id="EVEC_0000631601-mRNA-1">
    <property type="protein sequence ID" value="EVEC_0000631601-mRNA-1"/>
    <property type="gene ID" value="EVEC_0000631601"/>
</dbReference>
<sequence length="139" mass="15916">MFTANCSTRSVSTVTKCAYDDFSIPTDCRNARIVAGGHALYVNPGWLAELSPFFAKKFFGEEALSELELSSEITYEELLEFMRVIFYCPTRKPITGKMRSSAFQIKKLRRQLPKLCEVLYGELMYKVIVYAVELVIIFN</sequence>
<dbReference type="Proteomes" id="UP000274131">
    <property type="component" value="Unassembled WGS sequence"/>
</dbReference>
<gene>
    <name evidence="1" type="ORF">EVEC_LOCUS5927</name>
</gene>
<accession>A0A0N4V7P5</accession>
<reference evidence="1 2" key="2">
    <citation type="submission" date="2018-10" db="EMBL/GenBank/DDBJ databases">
        <authorList>
            <consortium name="Pathogen Informatics"/>
        </authorList>
    </citation>
    <scope>NUCLEOTIDE SEQUENCE [LARGE SCALE GENOMIC DNA]</scope>
</reference>
<reference evidence="3" key="1">
    <citation type="submission" date="2017-02" db="UniProtKB">
        <authorList>
            <consortium name="WormBaseParasite"/>
        </authorList>
    </citation>
    <scope>IDENTIFICATION</scope>
</reference>
<organism evidence="3">
    <name type="scientific">Enterobius vermicularis</name>
    <name type="common">Human pinworm</name>
    <dbReference type="NCBI Taxonomy" id="51028"/>
    <lineage>
        <taxon>Eukaryota</taxon>
        <taxon>Metazoa</taxon>
        <taxon>Ecdysozoa</taxon>
        <taxon>Nematoda</taxon>
        <taxon>Chromadorea</taxon>
        <taxon>Rhabditida</taxon>
        <taxon>Spirurina</taxon>
        <taxon>Oxyuridomorpha</taxon>
        <taxon>Oxyuroidea</taxon>
        <taxon>Oxyuridae</taxon>
        <taxon>Enterobius</taxon>
    </lineage>
</organism>
<protein>
    <submittedName>
        <fullName evidence="3">BTB domain-containing protein</fullName>
    </submittedName>
</protein>
<evidence type="ECO:0000313" key="1">
    <source>
        <dbReference type="EMBL" id="VDD91176.1"/>
    </source>
</evidence>
<keyword evidence="2" id="KW-1185">Reference proteome</keyword>
<evidence type="ECO:0000313" key="2">
    <source>
        <dbReference type="Proteomes" id="UP000274131"/>
    </source>
</evidence>
<name>A0A0N4V7P5_ENTVE</name>
<dbReference type="EMBL" id="UXUI01008315">
    <property type="protein sequence ID" value="VDD91176.1"/>
    <property type="molecule type" value="Genomic_DNA"/>
</dbReference>
<evidence type="ECO:0000313" key="3">
    <source>
        <dbReference type="WBParaSite" id="EVEC_0000631601-mRNA-1"/>
    </source>
</evidence>
<dbReference type="AlphaFoldDB" id="A0A0N4V7P5"/>